<organism evidence="2 4">
    <name type="scientific">Phytophthora rubi</name>
    <dbReference type="NCBI Taxonomy" id="129364"/>
    <lineage>
        <taxon>Eukaryota</taxon>
        <taxon>Sar</taxon>
        <taxon>Stramenopiles</taxon>
        <taxon>Oomycota</taxon>
        <taxon>Peronosporomycetes</taxon>
        <taxon>Peronosporales</taxon>
        <taxon>Peronosporaceae</taxon>
        <taxon>Phytophthora</taxon>
    </lineage>
</organism>
<dbReference type="OrthoDB" id="89041at2759"/>
<evidence type="ECO:0000313" key="1">
    <source>
        <dbReference type="EMBL" id="KAE9041426.1"/>
    </source>
</evidence>
<keyword evidence="5" id="KW-1185">Reference proteome</keyword>
<accession>A0A6A3NTL8</accession>
<dbReference type="AlphaFoldDB" id="A0A6A3NTL8"/>
<evidence type="ECO:0000313" key="4">
    <source>
        <dbReference type="Proteomes" id="UP000429607"/>
    </source>
</evidence>
<evidence type="ECO:0000313" key="3">
    <source>
        <dbReference type="EMBL" id="KAE9356981.1"/>
    </source>
</evidence>
<comment type="caution">
    <text evidence="2">The sequence shown here is derived from an EMBL/GenBank/DDBJ whole genome shotgun (WGS) entry which is preliminary data.</text>
</comment>
<dbReference type="EMBL" id="QXFV01000228">
    <property type="protein sequence ID" value="KAE9044856.1"/>
    <property type="molecule type" value="Genomic_DNA"/>
</dbReference>
<reference evidence="4 6" key="1">
    <citation type="submission" date="2018-09" db="EMBL/GenBank/DDBJ databases">
        <title>Genomic investigation of the strawberry pathogen Phytophthora fragariae indicates pathogenicity is determined by transcriptional variation in three key races.</title>
        <authorList>
            <person name="Adams T.M."/>
            <person name="Armitage A.D."/>
            <person name="Sobczyk M.K."/>
            <person name="Bates H.J."/>
            <person name="Dunwell J.M."/>
            <person name="Nellist C.F."/>
            <person name="Harrison R.J."/>
        </authorList>
    </citation>
    <scope>NUCLEOTIDE SEQUENCE [LARGE SCALE GENOMIC DNA]</scope>
    <source>
        <strain evidence="2 4">SCRP249</strain>
        <strain evidence="1 6">SCRP324</strain>
        <strain evidence="3 5">SCRP333</strain>
    </source>
</reference>
<dbReference type="EMBL" id="QXFT01000061">
    <property type="protein sequence ID" value="KAE9356981.1"/>
    <property type="molecule type" value="Genomic_DNA"/>
</dbReference>
<dbReference type="Proteomes" id="UP000435112">
    <property type="component" value="Unassembled WGS sequence"/>
</dbReference>
<evidence type="ECO:0000313" key="5">
    <source>
        <dbReference type="Proteomes" id="UP000434957"/>
    </source>
</evidence>
<sequence>MLNALKKTYRDVCDTTVGALKLEYLSRYLDVGGGMLVHIHDTWIMLVDPACNKVNLTGKKKRSNFLQTLGPA</sequence>
<dbReference type="Proteomes" id="UP000429607">
    <property type="component" value="Unassembled WGS sequence"/>
</dbReference>
<name>A0A6A3NTL8_9STRA</name>
<evidence type="ECO:0000313" key="6">
    <source>
        <dbReference type="Proteomes" id="UP000435112"/>
    </source>
</evidence>
<proteinExistence type="predicted"/>
<evidence type="ECO:0000313" key="2">
    <source>
        <dbReference type="EMBL" id="KAE9044856.1"/>
    </source>
</evidence>
<protein>
    <submittedName>
        <fullName evidence="2">Uncharacterized protein</fullName>
    </submittedName>
</protein>
<gene>
    <name evidence="2" type="ORF">PR001_g5199</name>
    <name evidence="1" type="ORF">PR002_g4454</name>
    <name evidence="3" type="ORF">PR003_g2027</name>
</gene>
<dbReference type="EMBL" id="QXFU01000173">
    <property type="protein sequence ID" value="KAE9041426.1"/>
    <property type="molecule type" value="Genomic_DNA"/>
</dbReference>
<dbReference type="Proteomes" id="UP000434957">
    <property type="component" value="Unassembled WGS sequence"/>
</dbReference>